<dbReference type="PANTHER" id="PTHR33279:SF2">
    <property type="entry name" value="SULFUR CARRIER PROTEIN TUSA"/>
    <property type="match status" value="1"/>
</dbReference>
<evidence type="ECO:0000313" key="2">
    <source>
        <dbReference type="EMBL" id="BAB60413.1"/>
    </source>
</evidence>
<dbReference type="Proteomes" id="UP000001017">
    <property type="component" value="Chromosome"/>
</dbReference>
<reference evidence="3" key="1">
    <citation type="journal article" date="1999" name="Proc. Jpn. Acad.">
        <title>Determination of the complete genomic DNA sequence of Thermoplasma volvanium GSS1.</title>
        <authorList>
            <person name="Kawashima T."/>
            <person name="Yamamoto Y."/>
            <person name="Aramaki H."/>
            <person name="Nunoshiba T."/>
            <person name="Kawamoto T."/>
            <person name="Watanabe K."/>
            <person name="Yamazaki M."/>
            <person name="Kanehori K."/>
            <person name="Amano N."/>
            <person name="Ohya Y."/>
            <person name="Makino K."/>
            <person name="Suzuki M."/>
        </authorList>
    </citation>
    <scope>NUCLEOTIDE SEQUENCE</scope>
    <source>
        <strain evidence="3">GSS1</strain>
    </source>
</reference>
<dbReference type="PANTHER" id="PTHR33279">
    <property type="entry name" value="SULFUR CARRIER PROTEIN YEDF-RELATED"/>
    <property type="match status" value="1"/>
</dbReference>
<dbReference type="EMBL" id="BA000011">
    <property type="protein sequence ID" value="BAB60413.1"/>
    <property type="molecule type" value="Genomic_DNA"/>
</dbReference>
<dbReference type="RefSeq" id="WP_010917506.1">
    <property type="nucleotide sequence ID" value="NC_002689.2"/>
</dbReference>
<dbReference type="KEGG" id="tvo:TVG1313266"/>
<dbReference type="SUPFAM" id="SSF64307">
    <property type="entry name" value="SirA-like"/>
    <property type="match status" value="1"/>
</dbReference>
<dbReference type="HOGENOM" id="CLU_165255_1_2_2"/>
<accession>Q977Z0</accession>
<dbReference type="GeneID" id="1442149"/>
<dbReference type="Gene3D" id="3.30.110.40">
    <property type="entry name" value="TusA-like domain"/>
    <property type="match status" value="1"/>
</dbReference>
<feature type="domain" description="UPF0033" evidence="1">
    <location>
        <begin position="9"/>
        <end position="33"/>
    </location>
</feature>
<dbReference type="OrthoDB" id="45650at2157"/>
<evidence type="ECO:0000259" key="1">
    <source>
        <dbReference type="PROSITE" id="PS01148"/>
    </source>
</evidence>
<gene>
    <name evidence="2" type="ORF">TVG1313266</name>
    <name evidence="3" type="ORF">TVG1509547</name>
</gene>
<dbReference type="EMBL" id="BA000011">
    <property type="protein sequence ID" value="BAB60602.1"/>
    <property type="molecule type" value="Genomic_DNA"/>
</dbReference>
<protein>
    <recommendedName>
        <fullName evidence="1">UPF0033 domain-containing protein</fullName>
    </recommendedName>
</protein>
<evidence type="ECO:0000313" key="4">
    <source>
        <dbReference type="Proteomes" id="UP000001017"/>
    </source>
</evidence>
<sequence length="78" mass="8655">MDVKPDRVIDARGSYCPGPLMELIKAYKQAKVGEIISVYSTDAGTKKDAPAWISKSGQELVGVFDRNGYYEIVMKKVK</sequence>
<dbReference type="Pfam" id="PF01206">
    <property type="entry name" value="TusA"/>
    <property type="match status" value="1"/>
</dbReference>
<proteinExistence type="predicted"/>
<dbReference type="PaxDb" id="273116-14325510"/>
<reference evidence="3 4" key="2">
    <citation type="journal article" date="2000" name="Proc. Natl. Acad. Sci. U.S.A.">
        <title>Archaeal adaptation to higher temperatures revealed by genomic sequence of Thermoplasma volcanium.</title>
        <authorList>
            <person name="Kawashima T."/>
            <person name="Amano N."/>
            <person name="Koike H."/>
            <person name="Makino S."/>
            <person name="Higuchi S."/>
            <person name="Kawashima-Ohya Y."/>
            <person name="Watanabe K."/>
            <person name="Yamazaki M."/>
            <person name="Kanehori K."/>
            <person name="Kawamoto T."/>
            <person name="Nunoshiba T."/>
            <person name="Yamamoto Y."/>
            <person name="Aramaki H."/>
            <person name="Makino K."/>
            <person name="Suzuki M."/>
        </authorList>
    </citation>
    <scope>NUCLEOTIDE SEQUENCE [LARGE SCALE GENOMIC DNA]</scope>
    <source>
        <strain evidence="4">ATCC 51530 / DSM 4299 / JCM 9571 / NBRC 15438 / GSS1</strain>
        <strain evidence="3">GSS1</strain>
    </source>
</reference>
<keyword evidence="4" id="KW-1185">Reference proteome</keyword>
<dbReference type="CDD" id="cd00291">
    <property type="entry name" value="SirA_YedF_YeeD"/>
    <property type="match status" value="1"/>
</dbReference>
<dbReference type="AlphaFoldDB" id="Q977Z0"/>
<dbReference type="KEGG" id="tvo:TVG1509547"/>
<organism evidence="3 4">
    <name type="scientific">Thermoplasma volcanium (strain ATCC 51530 / DSM 4299 / JCM 9571 / NBRC 15438 / GSS1)</name>
    <dbReference type="NCBI Taxonomy" id="273116"/>
    <lineage>
        <taxon>Archaea</taxon>
        <taxon>Methanobacteriati</taxon>
        <taxon>Thermoplasmatota</taxon>
        <taxon>Thermoplasmata</taxon>
        <taxon>Thermoplasmatales</taxon>
        <taxon>Thermoplasmataceae</taxon>
        <taxon>Thermoplasma</taxon>
    </lineage>
</organism>
<dbReference type="InterPro" id="IPR036868">
    <property type="entry name" value="TusA-like_sf"/>
</dbReference>
<evidence type="ECO:0000313" key="3">
    <source>
        <dbReference type="EMBL" id="BAB60602.1"/>
    </source>
</evidence>
<dbReference type="STRING" id="273116.gene:9382077"/>
<dbReference type="InterPro" id="IPR001455">
    <property type="entry name" value="TusA-like"/>
</dbReference>
<dbReference type="eggNOG" id="arCOG02062">
    <property type="taxonomic scope" value="Archaea"/>
</dbReference>
<name>Q977Z0_THEVO</name>
<dbReference type="PROSITE" id="PS01148">
    <property type="entry name" value="UPF0033"/>
    <property type="match status" value="1"/>
</dbReference>